<dbReference type="PRINTS" id="PR00085">
    <property type="entry name" value="THFDHDRGNASE"/>
</dbReference>
<keyword evidence="7" id="KW-0511">Multifunctional enzyme</keyword>
<evidence type="ECO:0000256" key="5">
    <source>
        <dbReference type="ARBA" id="ARBA00022857"/>
    </source>
</evidence>
<dbReference type="Gene3D" id="3.40.50.10860">
    <property type="entry name" value="Leucine Dehydrogenase, chain A, domain 1"/>
    <property type="match status" value="1"/>
</dbReference>
<evidence type="ECO:0000256" key="1">
    <source>
        <dbReference type="ARBA" id="ARBA00004777"/>
    </source>
</evidence>
<dbReference type="InterPro" id="IPR020630">
    <property type="entry name" value="THF_DH/CycHdrlase_cat_dom"/>
</dbReference>
<dbReference type="CDD" id="cd01080">
    <property type="entry name" value="NAD_bind_m-THF_DH_Cyclohyd"/>
    <property type="match status" value="1"/>
</dbReference>
<comment type="subunit">
    <text evidence="2">Homodimer.</text>
</comment>
<evidence type="ECO:0000259" key="10">
    <source>
        <dbReference type="Pfam" id="PF02882"/>
    </source>
</evidence>
<dbReference type="SUPFAM" id="SSF53223">
    <property type="entry name" value="Aminoacid dehydrogenase-like, N-terminal domain"/>
    <property type="match status" value="1"/>
</dbReference>
<keyword evidence="6 11" id="KW-0560">Oxidoreductase</keyword>
<evidence type="ECO:0000256" key="2">
    <source>
        <dbReference type="ARBA" id="ARBA00011738"/>
    </source>
</evidence>
<evidence type="ECO:0000256" key="4">
    <source>
        <dbReference type="ARBA" id="ARBA00022801"/>
    </source>
</evidence>
<dbReference type="FunFam" id="3.40.50.720:FF:000006">
    <property type="entry name" value="Bifunctional protein FolD"/>
    <property type="match status" value="1"/>
</dbReference>
<dbReference type="NCBIfam" id="NF010786">
    <property type="entry name" value="PRK14189.1"/>
    <property type="match status" value="1"/>
</dbReference>
<protein>
    <submittedName>
        <fullName evidence="11">Methenyltetrahydrofolate cyclohydrolase / Methylenetetrahydrofolate dehydrogenase (NADP+)</fullName>
        <ecNumber evidence="11">1.5.1.5</ecNumber>
        <ecNumber evidence="11">3.5.4.9</ecNumber>
    </submittedName>
</protein>
<dbReference type="FunFam" id="3.40.50.10860:FF:000001">
    <property type="entry name" value="Bifunctional protein FolD"/>
    <property type="match status" value="1"/>
</dbReference>
<evidence type="ECO:0000256" key="6">
    <source>
        <dbReference type="ARBA" id="ARBA00023002"/>
    </source>
</evidence>
<evidence type="ECO:0000313" key="11">
    <source>
        <dbReference type="EMBL" id="VAW38341.1"/>
    </source>
</evidence>
<dbReference type="InterPro" id="IPR020631">
    <property type="entry name" value="THF_DH/CycHdrlase_NAD-bd_dom"/>
</dbReference>
<comment type="pathway">
    <text evidence="1">One-carbon metabolism; tetrahydrofolate interconversion.</text>
</comment>
<dbReference type="GO" id="GO:0004477">
    <property type="term" value="F:methenyltetrahydrofolate cyclohydrolase activity"/>
    <property type="evidence" value="ECO:0007669"/>
    <property type="project" value="UniProtKB-EC"/>
</dbReference>
<accession>A0A3B0V5V4</accession>
<keyword evidence="3" id="KW-0554">One-carbon metabolism</keyword>
<dbReference type="InterPro" id="IPR020867">
    <property type="entry name" value="THF_DH/CycHdrlase_CS"/>
</dbReference>
<dbReference type="InterPro" id="IPR046346">
    <property type="entry name" value="Aminoacid_DH-like_N_sf"/>
</dbReference>
<dbReference type="PROSITE" id="PS00766">
    <property type="entry name" value="THF_DHG_CYH_1"/>
    <property type="match status" value="1"/>
</dbReference>
<dbReference type="PANTHER" id="PTHR48099">
    <property type="entry name" value="C-1-TETRAHYDROFOLATE SYNTHASE, CYTOPLASMIC-RELATED"/>
    <property type="match status" value="1"/>
</dbReference>
<dbReference type="GO" id="GO:0004488">
    <property type="term" value="F:methylenetetrahydrofolate dehydrogenase (NADP+) activity"/>
    <property type="evidence" value="ECO:0007669"/>
    <property type="project" value="UniProtKB-EC"/>
</dbReference>
<feature type="domain" description="Tetrahydrofolate dehydrogenase/cyclohydrolase catalytic" evidence="9">
    <location>
        <begin position="5"/>
        <end position="119"/>
    </location>
</feature>
<proteinExistence type="inferred from homology"/>
<dbReference type="PROSITE" id="PS00767">
    <property type="entry name" value="THF_DHG_CYH_2"/>
    <property type="match status" value="1"/>
</dbReference>
<dbReference type="GO" id="GO:0005829">
    <property type="term" value="C:cytosol"/>
    <property type="evidence" value="ECO:0007669"/>
    <property type="project" value="TreeGrafter"/>
</dbReference>
<evidence type="ECO:0000256" key="8">
    <source>
        <dbReference type="ARBA" id="ARBA00036357"/>
    </source>
</evidence>
<keyword evidence="5" id="KW-0521">NADP</keyword>
<dbReference type="SUPFAM" id="SSF51735">
    <property type="entry name" value="NAD(P)-binding Rossmann-fold domains"/>
    <property type="match status" value="1"/>
</dbReference>
<comment type="catalytic activity">
    <reaction evidence="8">
        <text>(6R)-5,10-methenyltetrahydrofolate + H2O = (6R)-10-formyltetrahydrofolate + H(+)</text>
        <dbReference type="Rhea" id="RHEA:23700"/>
        <dbReference type="ChEBI" id="CHEBI:15377"/>
        <dbReference type="ChEBI" id="CHEBI:15378"/>
        <dbReference type="ChEBI" id="CHEBI:57455"/>
        <dbReference type="ChEBI" id="CHEBI:195366"/>
        <dbReference type="EC" id="3.5.4.9"/>
    </reaction>
</comment>
<dbReference type="Gene3D" id="3.40.50.720">
    <property type="entry name" value="NAD(P)-binding Rossmann-like Domain"/>
    <property type="match status" value="1"/>
</dbReference>
<gene>
    <name evidence="11" type="ORF">MNBD_DELTA02-194</name>
</gene>
<dbReference type="Pfam" id="PF00763">
    <property type="entry name" value="THF_DHG_CYH"/>
    <property type="match status" value="1"/>
</dbReference>
<evidence type="ECO:0000256" key="3">
    <source>
        <dbReference type="ARBA" id="ARBA00022563"/>
    </source>
</evidence>
<evidence type="ECO:0000256" key="7">
    <source>
        <dbReference type="ARBA" id="ARBA00023268"/>
    </source>
</evidence>
<reference evidence="11" key="1">
    <citation type="submission" date="2018-06" db="EMBL/GenBank/DDBJ databases">
        <authorList>
            <person name="Zhirakovskaya E."/>
        </authorList>
    </citation>
    <scope>NUCLEOTIDE SEQUENCE</scope>
</reference>
<dbReference type="NCBIfam" id="NF008058">
    <property type="entry name" value="PRK10792.1"/>
    <property type="match status" value="1"/>
</dbReference>
<feature type="domain" description="Tetrahydrofolate dehydrogenase/cyclohydrolase NAD(P)-binding" evidence="10">
    <location>
        <begin position="138"/>
        <end position="279"/>
    </location>
</feature>
<evidence type="ECO:0000259" key="9">
    <source>
        <dbReference type="Pfam" id="PF00763"/>
    </source>
</evidence>
<dbReference type="EC" id="1.5.1.5" evidence="11"/>
<dbReference type="AlphaFoldDB" id="A0A3B0V5V4"/>
<name>A0A3B0V5V4_9ZZZZ</name>
<organism evidence="11">
    <name type="scientific">hydrothermal vent metagenome</name>
    <dbReference type="NCBI Taxonomy" id="652676"/>
    <lineage>
        <taxon>unclassified sequences</taxon>
        <taxon>metagenomes</taxon>
        <taxon>ecological metagenomes</taxon>
    </lineage>
</organism>
<dbReference type="PANTHER" id="PTHR48099:SF5">
    <property type="entry name" value="C-1-TETRAHYDROFOLATE SYNTHASE, CYTOPLASMIC"/>
    <property type="match status" value="1"/>
</dbReference>
<dbReference type="HAMAP" id="MF_01576">
    <property type="entry name" value="THF_DHG_CYH"/>
    <property type="match status" value="1"/>
</dbReference>
<dbReference type="EC" id="3.5.4.9" evidence="11"/>
<dbReference type="EMBL" id="UOEZ01000069">
    <property type="protein sequence ID" value="VAW38341.1"/>
    <property type="molecule type" value="Genomic_DNA"/>
</dbReference>
<keyword evidence="4 11" id="KW-0378">Hydrolase</keyword>
<dbReference type="NCBIfam" id="NF010785">
    <property type="entry name" value="PRK14188.1"/>
    <property type="match status" value="1"/>
</dbReference>
<dbReference type="InterPro" id="IPR000672">
    <property type="entry name" value="THF_DH/CycHdrlase"/>
</dbReference>
<dbReference type="NCBIfam" id="NF010783">
    <property type="entry name" value="PRK14186.1"/>
    <property type="match status" value="1"/>
</dbReference>
<dbReference type="GO" id="GO:0035999">
    <property type="term" value="P:tetrahydrofolate interconversion"/>
    <property type="evidence" value="ECO:0007669"/>
    <property type="project" value="TreeGrafter"/>
</dbReference>
<dbReference type="InterPro" id="IPR036291">
    <property type="entry name" value="NAD(P)-bd_dom_sf"/>
</dbReference>
<dbReference type="Pfam" id="PF02882">
    <property type="entry name" value="THF_DHG_CYH_C"/>
    <property type="match status" value="1"/>
</dbReference>
<sequence length="288" mass="30765">MAKIIDGKGIALKLREELKTKVEELSAGGTVPGLAVVLVGDDPASEVYVRNKGRACEKAGIKSVQHTLAKETTEAELLELIEELNADPEIHGILVQLPLPGHIDEQCILEAISPDKDVDGFHPYNVGRLVTGRAIFEPCTPRGIIKLIESTGIELKGKEALVVGRSNIVGKPVAMMLLARHATVTICHSRTRDLEHAVRMADVVIAAVGVPKMIKGDWIKLGAVVIDVGINRVEGEGLVGDVDFEKACFNAGYITPVPGGVGPMTIAMLLVNTVESAARMHEARTQKA</sequence>